<protein>
    <recommendedName>
        <fullName evidence="5">Octanoyltransferase</fullName>
        <ecNumber evidence="5">2.3.1.181</ecNumber>
    </recommendedName>
</protein>
<comment type="similarity">
    <text evidence="5">Belongs to the LipB family.</text>
</comment>
<dbReference type="PANTHER" id="PTHR10993:SF7">
    <property type="entry name" value="LIPOYLTRANSFERASE 2, MITOCHONDRIAL-RELATED"/>
    <property type="match status" value="1"/>
</dbReference>
<proteinExistence type="inferred from homology"/>
<dbReference type="Pfam" id="PF21948">
    <property type="entry name" value="LplA-B_cat"/>
    <property type="match status" value="1"/>
</dbReference>
<dbReference type="EC" id="2.3.1.181" evidence="5"/>
<dbReference type="InterPro" id="IPR000544">
    <property type="entry name" value="Octanoyltransferase"/>
</dbReference>
<evidence type="ECO:0000256" key="1">
    <source>
        <dbReference type="ARBA" id="ARBA00004821"/>
    </source>
</evidence>
<evidence type="ECO:0000256" key="4">
    <source>
        <dbReference type="ARBA" id="ARBA00024732"/>
    </source>
</evidence>
<reference evidence="8 9" key="1">
    <citation type="submission" date="2019-02" db="EMBL/GenBank/DDBJ databases">
        <title>Deep-cultivation of Planctomycetes and their phenomic and genomic characterization uncovers novel biology.</title>
        <authorList>
            <person name="Wiegand S."/>
            <person name="Jogler M."/>
            <person name="Boedeker C."/>
            <person name="Pinto D."/>
            <person name="Vollmers J."/>
            <person name="Rivas-Marin E."/>
            <person name="Kohn T."/>
            <person name="Peeters S.H."/>
            <person name="Heuer A."/>
            <person name="Rast P."/>
            <person name="Oberbeckmann S."/>
            <person name="Bunk B."/>
            <person name="Jeske O."/>
            <person name="Meyerdierks A."/>
            <person name="Storesund J.E."/>
            <person name="Kallscheuer N."/>
            <person name="Luecker S."/>
            <person name="Lage O.M."/>
            <person name="Pohl T."/>
            <person name="Merkel B.J."/>
            <person name="Hornburger P."/>
            <person name="Mueller R.-W."/>
            <person name="Bruemmer F."/>
            <person name="Labrenz M."/>
            <person name="Spormann A.M."/>
            <person name="Op den Camp H."/>
            <person name="Overmann J."/>
            <person name="Amann R."/>
            <person name="Jetten M.S.M."/>
            <person name="Mascher T."/>
            <person name="Medema M.H."/>
            <person name="Devos D.P."/>
            <person name="Kaster A.-K."/>
            <person name="Ovreas L."/>
            <person name="Rohde M."/>
            <person name="Galperin M.Y."/>
            <person name="Jogler C."/>
        </authorList>
    </citation>
    <scope>NUCLEOTIDE SEQUENCE [LARGE SCALE GENOMIC DNA]</scope>
    <source>
        <strain evidence="8 9">ETA_A1</strain>
    </source>
</reference>
<dbReference type="SUPFAM" id="SSF55681">
    <property type="entry name" value="Class II aaRS and biotin synthetases"/>
    <property type="match status" value="1"/>
</dbReference>
<dbReference type="PIRSF" id="PIRSF016262">
    <property type="entry name" value="LPLase"/>
    <property type="match status" value="1"/>
</dbReference>
<keyword evidence="3 5" id="KW-0012">Acyltransferase</keyword>
<evidence type="ECO:0000256" key="6">
    <source>
        <dbReference type="PIRSR" id="PIRSR016262-1"/>
    </source>
</evidence>
<dbReference type="AlphaFoldDB" id="A0A517XZH4"/>
<dbReference type="EMBL" id="CP036273">
    <property type="protein sequence ID" value="QDU22883.1"/>
    <property type="molecule type" value="Genomic_DNA"/>
</dbReference>
<dbReference type="OrthoDB" id="9787061at2"/>
<dbReference type="NCBIfam" id="TIGR00214">
    <property type="entry name" value="lipB"/>
    <property type="match status" value="1"/>
</dbReference>
<evidence type="ECO:0000313" key="8">
    <source>
        <dbReference type="EMBL" id="QDU22883.1"/>
    </source>
</evidence>
<sequence>MGYGFHTPDGSPLTDNALHAYLLGRLDFDALLPLQRRVAYDITGEPGSGAVLVCEHPPGITVGREGSRAHVRPEPEELTARGWPVRWVARGGGVLLHLPGQVACYPVLPLAELNLTPAAYVAELQALVIDVLAACALHGEADPNAPGVRVNGRRIAHVGAAVRGGVTAFGLVLNVDPDLEPFRAVHCDGDPQPMTSVQRESPSRVRIAGVRTQLVEAVAARFGFARVSLFHTHPGLAPRPEAHARATGTR</sequence>
<dbReference type="GO" id="GO:0033819">
    <property type="term" value="F:lipoyl(octanoyl) transferase activity"/>
    <property type="evidence" value="ECO:0007669"/>
    <property type="project" value="UniProtKB-EC"/>
</dbReference>
<evidence type="ECO:0000259" key="7">
    <source>
        <dbReference type="PROSITE" id="PS51733"/>
    </source>
</evidence>
<gene>
    <name evidence="8" type="primary">lipB</name>
    <name evidence="8" type="ORF">ETAA1_48720</name>
</gene>
<comment type="function">
    <text evidence="4 5">Catalyzes the transfer of endogenously produced octanoic acid from octanoyl-acyl-carrier-protein onto the lipoyl domains of lipoate-dependent enzymes. Lipoyl-ACP can also act as a substrate although octanoyl-ACP is likely to be the physiological substrate.</text>
</comment>
<dbReference type="GO" id="GO:0009249">
    <property type="term" value="P:protein lipoylation"/>
    <property type="evidence" value="ECO:0007669"/>
    <property type="project" value="InterPro"/>
</dbReference>
<dbReference type="PROSITE" id="PS51733">
    <property type="entry name" value="BPL_LPL_CATALYTIC"/>
    <property type="match status" value="1"/>
</dbReference>
<dbReference type="PANTHER" id="PTHR10993">
    <property type="entry name" value="OCTANOYLTRANSFERASE"/>
    <property type="match status" value="1"/>
</dbReference>
<feature type="domain" description="BPL/LPL catalytic" evidence="7">
    <location>
        <begin position="45"/>
        <end position="226"/>
    </location>
</feature>
<organism evidence="8 9">
    <name type="scientific">Urbifossiella limnaea</name>
    <dbReference type="NCBI Taxonomy" id="2528023"/>
    <lineage>
        <taxon>Bacteria</taxon>
        <taxon>Pseudomonadati</taxon>
        <taxon>Planctomycetota</taxon>
        <taxon>Planctomycetia</taxon>
        <taxon>Gemmatales</taxon>
        <taxon>Gemmataceae</taxon>
        <taxon>Urbifossiella</taxon>
    </lineage>
</organism>
<comment type="pathway">
    <text evidence="1 5">Protein modification; protein lipoylation via endogenous pathway; protein N(6)-(lipoyl)lysine from octanoyl-[acyl-carrier-protein]: step 1/2.</text>
</comment>
<dbReference type="UniPathway" id="UPA00538">
    <property type="reaction ID" value="UER00592"/>
</dbReference>
<keyword evidence="2 5" id="KW-0808">Transferase</keyword>
<evidence type="ECO:0000256" key="5">
    <source>
        <dbReference type="PIRNR" id="PIRNR016262"/>
    </source>
</evidence>
<dbReference type="Proteomes" id="UP000319576">
    <property type="component" value="Chromosome"/>
</dbReference>
<dbReference type="Gene3D" id="3.30.930.10">
    <property type="entry name" value="Bira Bifunctional Protein, Domain 2"/>
    <property type="match status" value="1"/>
</dbReference>
<dbReference type="KEGG" id="uli:ETAA1_48720"/>
<evidence type="ECO:0000256" key="3">
    <source>
        <dbReference type="ARBA" id="ARBA00023315"/>
    </source>
</evidence>
<evidence type="ECO:0000256" key="2">
    <source>
        <dbReference type="ARBA" id="ARBA00022679"/>
    </source>
</evidence>
<dbReference type="InterPro" id="IPR004143">
    <property type="entry name" value="BPL_LPL_catalytic"/>
</dbReference>
<evidence type="ECO:0000313" key="9">
    <source>
        <dbReference type="Proteomes" id="UP000319576"/>
    </source>
</evidence>
<accession>A0A517XZH4</accession>
<comment type="catalytic activity">
    <reaction evidence="5">
        <text>octanoyl-[ACP] + L-lysyl-[protein] = N(6)-octanoyl-L-lysyl-[protein] + holo-[ACP] + H(+)</text>
        <dbReference type="Rhea" id="RHEA:17665"/>
        <dbReference type="Rhea" id="RHEA-COMP:9636"/>
        <dbReference type="Rhea" id="RHEA-COMP:9685"/>
        <dbReference type="Rhea" id="RHEA-COMP:9752"/>
        <dbReference type="Rhea" id="RHEA-COMP:9928"/>
        <dbReference type="ChEBI" id="CHEBI:15378"/>
        <dbReference type="ChEBI" id="CHEBI:29969"/>
        <dbReference type="ChEBI" id="CHEBI:64479"/>
        <dbReference type="ChEBI" id="CHEBI:78463"/>
        <dbReference type="ChEBI" id="CHEBI:78809"/>
        <dbReference type="EC" id="2.3.1.181"/>
    </reaction>
</comment>
<keyword evidence="9" id="KW-1185">Reference proteome</keyword>
<name>A0A517XZH4_9BACT</name>
<feature type="active site" description="Acyl-thioester intermediate" evidence="6">
    <location>
        <position position="187"/>
    </location>
</feature>
<dbReference type="InterPro" id="IPR045864">
    <property type="entry name" value="aa-tRNA-synth_II/BPL/LPL"/>
</dbReference>